<proteinExistence type="predicted"/>
<name>A0A510KHV2_9FUSO</name>
<dbReference type="EMBL" id="AP019840">
    <property type="protein sequence ID" value="BBM51268.1"/>
    <property type="molecule type" value="Genomic_DNA"/>
</dbReference>
<dbReference type="RefSeq" id="WP_026749670.1">
    <property type="nucleotide sequence ID" value="NZ_AP019831.1"/>
</dbReference>
<evidence type="ECO:0000313" key="1">
    <source>
        <dbReference type="EMBL" id="BBM44122.1"/>
    </source>
</evidence>
<protein>
    <submittedName>
        <fullName evidence="2">Uncharacterized protein</fullName>
    </submittedName>
</protein>
<reference evidence="1 4" key="1">
    <citation type="submission" date="2019-07" db="EMBL/GenBank/DDBJ databases">
        <title>Complete Genome Sequence of Leptotrichia trevisanii Strain JMUB3870.</title>
        <authorList>
            <person name="Watanabe S."/>
            <person name="Cui L."/>
        </authorList>
    </citation>
    <scope>NUCLEOTIDE SEQUENCE [LARGE SCALE GENOMIC DNA]</scope>
    <source>
        <strain evidence="1 4">JMUB3870</strain>
    </source>
</reference>
<keyword evidence="4" id="KW-1185">Reference proteome</keyword>
<sequence length="134" mass="16266">MEKENKIKTNNKSKKWYENLKKEVVNQFENSNSIEELKKNFSKAGYKIKITDKTITLTDKENLSVRLKTLDKTYTNEYVFEMFEKKGKELIKSENDDKKNFIKKIGRKRCYRNSSVRCPMRREFYYVKFATRKF</sequence>
<dbReference type="EMBL" id="AP019831">
    <property type="protein sequence ID" value="BBM44122.1"/>
    <property type="molecule type" value="Genomic_DNA"/>
</dbReference>
<evidence type="ECO:0000313" key="4">
    <source>
        <dbReference type="Proteomes" id="UP000422644"/>
    </source>
</evidence>
<evidence type="ECO:0000313" key="3">
    <source>
        <dbReference type="Proteomes" id="UP000321378"/>
    </source>
</evidence>
<accession>A0A510KHV2</accession>
<dbReference type="Proteomes" id="UP000321378">
    <property type="component" value="Chromosome"/>
</dbReference>
<reference evidence="2 3" key="2">
    <citation type="submission" date="2019-07" db="EMBL/GenBank/DDBJ databases">
        <title>Complete Genome Sequence of Leptotrichia trevisanii Strain JMUB3935.</title>
        <authorList>
            <person name="Watanabe S."/>
            <person name="Cui L."/>
        </authorList>
    </citation>
    <scope>NUCLEOTIDE SEQUENCE [LARGE SCALE GENOMIC DNA]</scope>
    <source>
        <strain evidence="2 3">JMUB3935</strain>
    </source>
</reference>
<organism evidence="2 3">
    <name type="scientific">Leptotrichia trevisanii</name>
    <dbReference type="NCBI Taxonomy" id="109328"/>
    <lineage>
        <taxon>Bacteria</taxon>
        <taxon>Fusobacteriati</taxon>
        <taxon>Fusobacteriota</taxon>
        <taxon>Fusobacteriia</taxon>
        <taxon>Fusobacteriales</taxon>
        <taxon>Leptotrichiaceae</taxon>
        <taxon>Leptotrichia</taxon>
    </lineage>
</organism>
<dbReference type="Proteomes" id="UP000422644">
    <property type="component" value="Chromosome"/>
</dbReference>
<dbReference type="STRING" id="1122173.GCA_000482505_02288"/>
<dbReference type="AlphaFoldDB" id="A0A510KHV2"/>
<gene>
    <name evidence="1" type="ORF">JMUB3870_0229</name>
    <name evidence="2" type="ORF">JMUB3935_0235</name>
</gene>
<evidence type="ECO:0000313" key="2">
    <source>
        <dbReference type="EMBL" id="BBM51268.1"/>
    </source>
</evidence>